<proteinExistence type="inferred from homology"/>
<sequence length="326" mass="39250">MHNIRRDDYYSRSNDDVQKTVHQIEKYNKLCDIVLAMKTRKAFSEKAIFVTEKILLINPDFYNSWNFRKEITDHFLNNAQKDQKIKICLEELKLSKKALYINPKSYPSWYHRKWIFDKNILDENELSKELLLTEKLLDIDERNFHCWSHRRHIVNLAKTALKDEFDFTTRKIEDNFSNYSAWHYRAILIKQMTKKQHFSLNLKDEFDIVTSAIFTDPQDSSSWLYLFWLLKRELKIDNILSIFEKPKIESFPTFGKKSVLDENIQNLFDNLRNLEKDENDCCWLELALVILDRSFGDFGGKTDLRLEKLREIDSLRKNMYSYLKNK</sequence>
<dbReference type="PANTHER" id="PTHR11129">
    <property type="entry name" value="PROTEIN FARNESYLTRANSFERASE ALPHA SUBUNIT/RAB GERANYLGERANYL TRANSFERASE ALPHA SUBUNIT"/>
    <property type="match status" value="1"/>
</dbReference>
<dbReference type="InterPro" id="IPR002088">
    <property type="entry name" value="Prenyl_trans_a"/>
</dbReference>
<comment type="caution">
    <text evidence="7">The sequence shown here is derived from an EMBL/GenBank/DDBJ whole genome shotgun (WGS) entry which is preliminary data.</text>
</comment>
<evidence type="ECO:0000256" key="4">
    <source>
        <dbReference type="ARBA" id="ARBA00022737"/>
    </source>
</evidence>
<comment type="similarity">
    <text evidence="1 6">Belongs to the protein prenyltransferase subunit alpha family.</text>
</comment>
<dbReference type="EMBL" id="JBDODL010000892">
    <property type="protein sequence ID" value="MES1920822.1"/>
    <property type="molecule type" value="Genomic_DNA"/>
</dbReference>
<evidence type="ECO:0000313" key="8">
    <source>
        <dbReference type="Proteomes" id="UP001439008"/>
    </source>
</evidence>
<dbReference type="Proteomes" id="UP001439008">
    <property type="component" value="Unassembled WGS sequence"/>
</dbReference>
<gene>
    <name evidence="7" type="ORF">MHBO_002454</name>
</gene>
<keyword evidence="4" id="KW-0677">Repeat</keyword>
<accession>A0ABV2AMA9</accession>
<keyword evidence="2 6" id="KW-0637">Prenyltransferase</keyword>
<reference evidence="7 8" key="1">
    <citation type="journal article" date="2024" name="BMC Biol.">
        <title>Comparative genomics of Ascetosporea gives new insight into the evolutionary basis for animal parasitism in Rhizaria.</title>
        <authorList>
            <person name="Hiltunen Thoren M."/>
            <person name="Onut-Brannstrom I."/>
            <person name="Alfjorden A."/>
            <person name="Peckova H."/>
            <person name="Swords F."/>
            <person name="Hooper C."/>
            <person name="Holzer A.S."/>
            <person name="Bass D."/>
            <person name="Burki F."/>
        </authorList>
    </citation>
    <scope>NUCLEOTIDE SEQUENCE [LARGE SCALE GENOMIC DNA]</scope>
    <source>
        <strain evidence="7">20-A016</strain>
    </source>
</reference>
<comment type="function">
    <text evidence="6">Catalyzes the transfer of a geranyl-geranyl moiety from geranyl-geranyl pyrophosphate to cysteines occuring in specific C-terminal amino acid sequences.</text>
</comment>
<evidence type="ECO:0000313" key="7">
    <source>
        <dbReference type="EMBL" id="MES1920822.1"/>
    </source>
</evidence>
<name>A0ABV2AMA9_9EUKA</name>
<keyword evidence="8" id="KW-1185">Reference proteome</keyword>
<keyword evidence="3 6" id="KW-0808">Transferase</keyword>
<organism evidence="7 8">
    <name type="scientific">Bonamia ostreae</name>
    <dbReference type="NCBI Taxonomy" id="126728"/>
    <lineage>
        <taxon>Eukaryota</taxon>
        <taxon>Sar</taxon>
        <taxon>Rhizaria</taxon>
        <taxon>Endomyxa</taxon>
        <taxon>Ascetosporea</taxon>
        <taxon>Haplosporida</taxon>
        <taxon>Bonamia</taxon>
    </lineage>
</organism>
<evidence type="ECO:0000256" key="6">
    <source>
        <dbReference type="RuleBase" id="RU367120"/>
    </source>
</evidence>
<evidence type="ECO:0000256" key="1">
    <source>
        <dbReference type="ARBA" id="ARBA00006734"/>
    </source>
</evidence>
<dbReference type="Gene3D" id="1.25.40.120">
    <property type="entry name" value="Protein prenylyltransferase"/>
    <property type="match status" value="1"/>
</dbReference>
<dbReference type="SUPFAM" id="SSF48439">
    <property type="entry name" value="Protein prenylyltransferase"/>
    <property type="match status" value="1"/>
</dbReference>
<dbReference type="EC" id="2.5.1.60" evidence="6"/>
<dbReference type="PROSITE" id="PS51147">
    <property type="entry name" value="PFTA"/>
    <property type="match status" value="4"/>
</dbReference>
<evidence type="ECO:0000256" key="5">
    <source>
        <dbReference type="ARBA" id="ARBA00047658"/>
    </source>
</evidence>
<dbReference type="Pfam" id="PF01239">
    <property type="entry name" value="PPTA"/>
    <property type="match status" value="5"/>
</dbReference>
<dbReference type="PANTHER" id="PTHR11129:SF2">
    <property type="entry name" value="GERANYLGERANYL TRANSFERASE TYPE-2 SUBUNIT ALPHA"/>
    <property type="match status" value="1"/>
</dbReference>
<protein>
    <recommendedName>
        <fullName evidence="6">Geranylgeranyl transferase type-2 subunit alpha</fullName>
        <ecNumber evidence="6">2.5.1.60</ecNumber>
    </recommendedName>
    <alternativeName>
        <fullName evidence="6">Geranylgeranyl transferase type II subunit alpha</fullName>
    </alternativeName>
</protein>
<evidence type="ECO:0000256" key="3">
    <source>
        <dbReference type="ARBA" id="ARBA00022679"/>
    </source>
</evidence>
<evidence type="ECO:0000256" key="2">
    <source>
        <dbReference type="ARBA" id="ARBA00022602"/>
    </source>
</evidence>
<comment type="catalytic activity">
    <reaction evidence="5 6">
        <text>geranylgeranyl diphosphate + L-cysteinyl-[protein] = S-geranylgeranyl-L-cysteinyl-[protein] + diphosphate</text>
        <dbReference type="Rhea" id="RHEA:21240"/>
        <dbReference type="Rhea" id="RHEA-COMP:10131"/>
        <dbReference type="Rhea" id="RHEA-COMP:11537"/>
        <dbReference type="ChEBI" id="CHEBI:29950"/>
        <dbReference type="ChEBI" id="CHEBI:33019"/>
        <dbReference type="ChEBI" id="CHEBI:57533"/>
        <dbReference type="ChEBI" id="CHEBI:86021"/>
        <dbReference type="EC" id="2.5.1.60"/>
    </reaction>
</comment>